<protein>
    <recommendedName>
        <fullName evidence="12">DNA ligase 6</fullName>
    </recommendedName>
</protein>
<dbReference type="InterPro" id="IPR036599">
    <property type="entry name" value="DNA_ligase_N_sf"/>
</dbReference>
<feature type="compositionally biased region" description="Basic residues" evidence="7">
    <location>
        <begin position="584"/>
        <end position="596"/>
    </location>
</feature>
<sequence length="1048" mass="117150">MAFPPSSTTKTLTLNSSELFVDSYKAFSQKSPQNSPPRSFTLLSQRSPLPPIPSDFAQSKLIPKTRFIVDGFRYSGDYSVSYFLSHFHSDHYAGLKTGWSKGLIFCSETTGRLLIEALKLSSLFVISLSLGEPVVIDGCEVTLVDANHCPGAVQFLFKIPRTEGKYERYVHTGDFRFCDSMTLEPVLSEYVGADAVFLDTTYCNPKFVFPSQDDSVNYIVEAIERIRAENQRLRESVLFLIATYVVGKERILVEISRRCNCMIHVDSRKMSILCILGFGGGGIFTEDVSVTDVHVVSWNVLGETWPYFRSNFAKMEEIMIERGYTKVVGFVPTGWMYEVRKDGFAVRTKDSFEIHLVPYSEHSSYNELREYVRFLRPKRVIPTVGLDVEKLDSKHAVAMQKHFAGLVDEMANKQEFLMGFHRKSRNKDEKEKGNISSDSNKELDKENEVKQSKEILERSPALREPDLQNSSMASDRDMEESIKEICDSLPPWVTREQMLDLLKHTKGNIVEAMSEFYERETELREQLTASNRSTTSQLNLSTISYTSLACISSSLPEMGSVKEHFIGIMKNSLVQDKKLSNMRRSIKSTVSPRKKATGVENKSNKKAKLGSFSESCRSDSKQYTITKFFSKIVPNASQVGEIGTDMAEQFPDTRNVLSSNMSELYKEEINQFLEVIDGGLSRIDAASILEKAKGDIHVALDVYYNNSGVDCDDNDGKLSVQSQPYIDNCSSGKETKSSEESENIPSLFMQGFSTTDVTATLVSLPLEKYSPVEHACWRQGQPAPYLHLARTFDLVEGERSKIKATGILCNMFRSLLALSPKEVLPAVYLCTNKIAADHENMELNIGGSMVTAALEEACGTNRSRIKDMYNTLGDLGDVAQLCRQTQSLLVPPPPLTIQDVFSVLRKISVETGNGSSARKKALIVNLICSCREKEVKFLIRTLVRNLRIGAMMRTILPALAQAVVLNSFSSPLGEGTLGNLKGKLQVFSNSMESLYKLSPIKPVLSTSKGSERTLTRMQVSQACPKNGRFLGSYANAVWLFGFKEVAGF</sequence>
<evidence type="ECO:0000256" key="3">
    <source>
        <dbReference type="ARBA" id="ARBA00022598"/>
    </source>
</evidence>
<comment type="subcellular location">
    <subcellularLocation>
        <location evidence="1">Nucleus</location>
    </subcellularLocation>
</comment>
<dbReference type="InterPro" id="IPR011084">
    <property type="entry name" value="DRMBL"/>
</dbReference>
<dbReference type="Gene3D" id="3.60.15.10">
    <property type="entry name" value="Ribonuclease Z/Hydroxyacylglutathione hydrolase-like"/>
    <property type="match status" value="1"/>
</dbReference>
<evidence type="ECO:0000259" key="8">
    <source>
        <dbReference type="Pfam" id="PF04675"/>
    </source>
</evidence>
<dbReference type="Pfam" id="PF07522">
    <property type="entry name" value="DRMBL"/>
    <property type="match status" value="1"/>
</dbReference>
<keyword evidence="6" id="KW-0539">Nucleus</keyword>
<gene>
    <name evidence="10" type="ORF">HUJ06_010798</name>
</gene>
<dbReference type="FunFam" id="3.40.50.12650:FF:000006">
    <property type="entry name" value="DNA ligase"/>
    <property type="match status" value="1"/>
</dbReference>
<name>A0A822YHF9_NELNU</name>
<evidence type="ECO:0000313" key="10">
    <source>
        <dbReference type="EMBL" id="DAD31947.1"/>
    </source>
</evidence>
<dbReference type="Gene3D" id="1.10.3260.10">
    <property type="entry name" value="DNA ligase, ATP-dependent, N-terminal domain"/>
    <property type="match status" value="1"/>
</dbReference>
<dbReference type="EMBL" id="DUZY01000003">
    <property type="protein sequence ID" value="DAD31947.1"/>
    <property type="molecule type" value="Genomic_DNA"/>
</dbReference>
<organism evidence="10 11">
    <name type="scientific">Nelumbo nucifera</name>
    <name type="common">Sacred lotus</name>
    <dbReference type="NCBI Taxonomy" id="4432"/>
    <lineage>
        <taxon>Eukaryota</taxon>
        <taxon>Viridiplantae</taxon>
        <taxon>Streptophyta</taxon>
        <taxon>Embryophyta</taxon>
        <taxon>Tracheophyta</taxon>
        <taxon>Spermatophyta</taxon>
        <taxon>Magnoliopsida</taxon>
        <taxon>Proteales</taxon>
        <taxon>Nelumbonaceae</taxon>
        <taxon>Nelumbo</taxon>
    </lineage>
</organism>
<dbReference type="SUPFAM" id="SSF117018">
    <property type="entry name" value="ATP-dependent DNA ligase DNA-binding domain"/>
    <property type="match status" value="1"/>
</dbReference>
<dbReference type="CDD" id="cd16273">
    <property type="entry name" value="SNM1A-1C-like_MBL-fold"/>
    <property type="match status" value="1"/>
</dbReference>
<keyword evidence="5" id="KW-0234">DNA repair</keyword>
<dbReference type="Gene3D" id="3.40.50.12650">
    <property type="match status" value="1"/>
</dbReference>
<evidence type="ECO:0000256" key="1">
    <source>
        <dbReference type="ARBA" id="ARBA00004123"/>
    </source>
</evidence>
<dbReference type="GO" id="GO:0005634">
    <property type="term" value="C:nucleus"/>
    <property type="evidence" value="ECO:0007669"/>
    <property type="project" value="UniProtKB-SubCell"/>
</dbReference>
<evidence type="ECO:0000256" key="5">
    <source>
        <dbReference type="ARBA" id="ARBA00023204"/>
    </source>
</evidence>
<evidence type="ECO:0000313" key="11">
    <source>
        <dbReference type="Proteomes" id="UP000607653"/>
    </source>
</evidence>
<feature type="domain" description="DNA repair metallo-beta-lactamase" evidence="9">
    <location>
        <begin position="284"/>
        <end position="384"/>
    </location>
</feature>
<dbReference type="InterPro" id="IPR036866">
    <property type="entry name" value="RibonucZ/Hydroxyglut_hydro"/>
</dbReference>
<dbReference type="AlphaFoldDB" id="A0A822YHF9"/>
<feature type="region of interest" description="Disordered" evidence="7">
    <location>
        <begin position="421"/>
        <end position="480"/>
    </location>
</feature>
<dbReference type="GO" id="GO:0006281">
    <property type="term" value="P:DNA repair"/>
    <property type="evidence" value="ECO:0007669"/>
    <property type="project" value="UniProtKB-KW"/>
</dbReference>
<dbReference type="Proteomes" id="UP000607653">
    <property type="component" value="Unassembled WGS sequence"/>
</dbReference>
<evidence type="ECO:0000256" key="6">
    <source>
        <dbReference type="ARBA" id="ARBA00023242"/>
    </source>
</evidence>
<evidence type="ECO:0008006" key="12">
    <source>
        <dbReference type="Google" id="ProtNLM"/>
    </source>
</evidence>
<dbReference type="GO" id="GO:0003910">
    <property type="term" value="F:DNA ligase (ATP) activity"/>
    <property type="evidence" value="ECO:0007669"/>
    <property type="project" value="InterPro"/>
</dbReference>
<dbReference type="GO" id="GO:0006310">
    <property type="term" value="P:DNA recombination"/>
    <property type="evidence" value="ECO:0007669"/>
    <property type="project" value="InterPro"/>
</dbReference>
<dbReference type="InterPro" id="IPR012308">
    <property type="entry name" value="DNA_ligase_ATP-dep_N"/>
</dbReference>
<keyword evidence="3" id="KW-0436">Ligase</keyword>
<proteinExistence type="inferred from homology"/>
<dbReference type="SUPFAM" id="SSF56281">
    <property type="entry name" value="Metallo-hydrolase/oxidoreductase"/>
    <property type="match status" value="1"/>
</dbReference>
<evidence type="ECO:0000256" key="4">
    <source>
        <dbReference type="ARBA" id="ARBA00022763"/>
    </source>
</evidence>
<dbReference type="PANTHER" id="PTHR23240">
    <property type="entry name" value="DNA CROSS-LINK REPAIR PROTEIN PSO2/SNM1-RELATED"/>
    <property type="match status" value="1"/>
</dbReference>
<comment type="caution">
    <text evidence="10">The sequence shown here is derived from an EMBL/GenBank/DDBJ whole genome shotgun (WGS) entry which is preliminary data.</text>
</comment>
<dbReference type="Pfam" id="PF04675">
    <property type="entry name" value="DNA_ligase_A_N"/>
    <property type="match status" value="1"/>
</dbReference>
<feature type="region of interest" description="Disordered" evidence="7">
    <location>
        <begin position="584"/>
        <end position="603"/>
    </location>
</feature>
<comment type="similarity">
    <text evidence="2">Belongs to the DNA repair metallo-beta-lactamase (DRMBL) family.</text>
</comment>
<feature type="compositionally biased region" description="Basic and acidic residues" evidence="7">
    <location>
        <begin position="426"/>
        <end position="466"/>
    </location>
</feature>
<dbReference type="PANTHER" id="PTHR23240:SF35">
    <property type="entry name" value="DNA REPAIR METALLO-BETA-LACTAMASE FAMILY PROTEIN-RELATED"/>
    <property type="match status" value="1"/>
</dbReference>
<dbReference type="GO" id="GO:0003677">
    <property type="term" value="F:DNA binding"/>
    <property type="evidence" value="ECO:0007669"/>
    <property type="project" value="InterPro"/>
</dbReference>
<reference evidence="10 11" key="1">
    <citation type="journal article" date="2020" name="Mol. Biol. Evol.">
        <title>Distinct Expression and Methylation Patterns for Genes with Different Fates following a Single Whole-Genome Duplication in Flowering Plants.</title>
        <authorList>
            <person name="Shi T."/>
            <person name="Rahmani R.S."/>
            <person name="Gugger P.F."/>
            <person name="Wang M."/>
            <person name="Li H."/>
            <person name="Zhang Y."/>
            <person name="Li Z."/>
            <person name="Wang Q."/>
            <person name="Van de Peer Y."/>
            <person name="Marchal K."/>
            <person name="Chen J."/>
        </authorList>
    </citation>
    <scope>NUCLEOTIDE SEQUENCE [LARGE SCALE GENOMIC DNA]</scope>
    <source>
        <tissue evidence="10">Leaf</tissue>
    </source>
</reference>
<evidence type="ECO:0000256" key="2">
    <source>
        <dbReference type="ARBA" id="ARBA00010304"/>
    </source>
</evidence>
<accession>A0A822YHF9</accession>
<evidence type="ECO:0000259" key="9">
    <source>
        <dbReference type="Pfam" id="PF07522"/>
    </source>
</evidence>
<feature type="domain" description="DNA ligase ATP-dependent N-terminal" evidence="8">
    <location>
        <begin position="784"/>
        <end position="960"/>
    </location>
</feature>
<keyword evidence="11" id="KW-1185">Reference proteome</keyword>
<keyword evidence="4" id="KW-0227">DNA damage</keyword>
<evidence type="ECO:0000256" key="7">
    <source>
        <dbReference type="SAM" id="MobiDB-lite"/>
    </source>
</evidence>